<comment type="caution">
    <text evidence="1">The sequence shown here is derived from an EMBL/GenBank/DDBJ whole genome shotgun (WGS) entry which is preliminary data.</text>
</comment>
<dbReference type="AlphaFoldDB" id="A0AA88AVL9"/>
<protein>
    <submittedName>
        <fullName evidence="1">Uncharacterized protein</fullName>
    </submittedName>
</protein>
<reference evidence="1" key="1">
    <citation type="submission" date="2023-07" db="EMBL/GenBank/DDBJ databases">
        <title>draft genome sequence of fig (Ficus carica).</title>
        <authorList>
            <person name="Takahashi T."/>
            <person name="Nishimura K."/>
        </authorList>
    </citation>
    <scope>NUCLEOTIDE SEQUENCE</scope>
</reference>
<organism evidence="1 2">
    <name type="scientific">Ficus carica</name>
    <name type="common">Common fig</name>
    <dbReference type="NCBI Taxonomy" id="3494"/>
    <lineage>
        <taxon>Eukaryota</taxon>
        <taxon>Viridiplantae</taxon>
        <taxon>Streptophyta</taxon>
        <taxon>Embryophyta</taxon>
        <taxon>Tracheophyta</taxon>
        <taxon>Spermatophyta</taxon>
        <taxon>Magnoliopsida</taxon>
        <taxon>eudicotyledons</taxon>
        <taxon>Gunneridae</taxon>
        <taxon>Pentapetalae</taxon>
        <taxon>rosids</taxon>
        <taxon>fabids</taxon>
        <taxon>Rosales</taxon>
        <taxon>Moraceae</taxon>
        <taxon>Ficeae</taxon>
        <taxon>Ficus</taxon>
    </lineage>
</organism>
<proteinExistence type="predicted"/>
<keyword evidence="2" id="KW-1185">Reference proteome</keyword>
<gene>
    <name evidence="1" type="ORF">TIFTF001_018530</name>
</gene>
<dbReference type="EMBL" id="BTGU01000030">
    <property type="protein sequence ID" value="GMN49356.1"/>
    <property type="molecule type" value="Genomic_DNA"/>
</dbReference>
<accession>A0AA88AVL9</accession>
<name>A0AA88AVL9_FICCA</name>
<dbReference type="Proteomes" id="UP001187192">
    <property type="component" value="Unassembled WGS sequence"/>
</dbReference>
<evidence type="ECO:0000313" key="1">
    <source>
        <dbReference type="EMBL" id="GMN49356.1"/>
    </source>
</evidence>
<sequence length="106" mass="11660">MSKIFDTTPDEIAWFDRSCTVTLRPVTCKREAPRSDGDTGRVFATGTLILKSVMAQQQATCQMSGDGFSVVTGHRRQHVWGSVAWTARDLLGGTRELRGTTCPGQR</sequence>
<evidence type="ECO:0000313" key="2">
    <source>
        <dbReference type="Proteomes" id="UP001187192"/>
    </source>
</evidence>